<protein>
    <submittedName>
        <fullName evidence="2">Uncharacterized protein</fullName>
    </submittedName>
</protein>
<organism evidence="2 3">
    <name type="scientific">Haloglomus irregulare</name>
    <dbReference type="NCBI Taxonomy" id="2234134"/>
    <lineage>
        <taxon>Archaea</taxon>
        <taxon>Methanobacteriati</taxon>
        <taxon>Methanobacteriota</taxon>
        <taxon>Stenosarchaea group</taxon>
        <taxon>Halobacteria</taxon>
        <taxon>Halobacteriales</taxon>
        <taxon>Natronomonadaceae</taxon>
        <taxon>Haloglomus</taxon>
    </lineage>
</organism>
<name>A0A554N7H0_9EURY</name>
<keyword evidence="3" id="KW-1185">Reference proteome</keyword>
<dbReference type="Gene3D" id="1.20.120.20">
    <property type="entry name" value="Apolipoprotein"/>
    <property type="match status" value="1"/>
</dbReference>
<feature type="compositionally biased region" description="Acidic residues" evidence="1">
    <location>
        <begin position="160"/>
        <end position="179"/>
    </location>
</feature>
<comment type="caution">
    <text evidence="2">The sequence shown here is derived from an EMBL/GenBank/DDBJ whole genome shotgun (WGS) entry which is preliminary data.</text>
</comment>
<evidence type="ECO:0000313" key="3">
    <source>
        <dbReference type="Proteomes" id="UP000319894"/>
    </source>
</evidence>
<evidence type="ECO:0000313" key="2">
    <source>
        <dbReference type="EMBL" id="TSD13345.1"/>
    </source>
</evidence>
<dbReference type="InParanoid" id="A0A554N7H0"/>
<proteinExistence type="predicted"/>
<dbReference type="AlphaFoldDB" id="A0A554N7H0"/>
<feature type="region of interest" description="Disordered" evidence="1">
    <location>
        <begin position="156"/>
        <end position="179"/>
    </location>
</feature>
<gene>
    <name evidence="2" type="ORF">DP107_12690</name>
</gene>
<accession>A0A554N7H0</accession>
<reference evidence="2 3" key="1">
    <citation type="submission" date="2018-06" db="EMBL/GenBank/DDBJ databases">
        <title>Natronomonas sp. F16-60 a new haloarchaeon isolated from a solar saltern of Isla Cristina, Huelva, Spain.</title>
        <authorList>
            <person name="Duran-Viseras A."/>
            <person name="Sanchez-Porro C."/>
            <person name="Ventosa A."/>
        </authorList>
    </citation>
    <scope>NUCLEOTIDE SEQUENCE [LARGE SCALE GENOMIC DNA]</scope>
    <source>
        <strain evidence="2 3">F16-60</strain>
    </source>
</reference>
<dbReference type="Proteomes" id="UP000319894">
    <property type="component" value="Unassembled WGS sequence"/>
</dbReference>
<evidence type="ECO:0000256" key="1">
    <source>
        <dbReference type="SAM" id="MobiDB-lite"/>
    </source>
</evidence>
<dbReference type="RefSeq" id="WP_144262532.1">
    <property type="nucleotide sequence ID" value="NZ_QMDX01000008.1"/>
</dbReference>
<sequence length="179" mass="19323">MSRNDSAVDAVFAVQRSAIQRTHEAVVAGVEFQRDVSREFGTDLELARDLNEFEGDLVTSGADAVFGNLAEATGDTQGLAEAFESVRDSIVELEENETEVIADAIDSLENGLQDGSDSVEDALADLLDGLDDTTERLLETNEELNEEAADALEDLRDNVEELQEQAEDAADDLADEDVA</sequence>
<dbReference type="EMBL" id="QMDX01000008">
    <property type="protein sequence ID" value="TSD13345.1"/>
    <property type="molecule type" value="Genomic_DNA"/>
</dbReference>